<dbReference type="PROSITE" id="PS51257">
    <property type="entry name" value="PROKAR_LIPOPROTEIN"/>
    <property type="match status" value="1"/>
</dbReference>
<dbReference type="RefSeq" id="WP_272088370.1">
    <property type="nucleotide sequence ID" value="NZ_JAQNDL010000002.1"/>
</dbReference>
<dbReference type="InterPro" id="IPR012334">
    <property type="entry name" value="Pectin_lyas_fold"/>
</dbReference>
<feature type="region of interest" description="Disordered" evidence="1">
    <location>
        <begin position="21"/>
        <end position="84"/>
    </location>
</feature>
<feature type="domain" description="Right handed beta helix" evidence="2">
    <location>
        <begin position="183"/>
        <end position="323"/>
    </location>
</feature>
<comment type="caution">
    <text evidence="3">The sequence shown here is derived from an EMBL/GenBank/DDBJ whole genome shotgun (WGS) entry which is preliminary data.</text>
</comment>
<accession>A0ABT5E391</accession>
<dbReference type="SMART" id="SM00710">
    <property type="entry name" value="PbH1"/>
    <property type="match status" value="4"/>
</dbReference>
<feature type="compositionally biased region" description="Low complexity" evidence="1">
    <location>
        <begin position="25"/>
        <end position="75"/>
    </location>
</feature>
<evidence type="ECO:0000313" key="3">
    <source>
        <dbReference type="EMBL" id="MDC0719870.1"/>
    </source>
</evidence>
<protein>
    <submittedName>
        <fullName evidence="3">Right-handed parallel beta-helix repeat-containing protein</fullName>
    </submittedName>
</protein>
<dbReference type="SUPFAM" id="SSF51126">
    <property type="entry name" value="Pectin lyase-like"/>
    <property type="match status" value="1"/>
</dbReference>
<evidence type="ECO:0000313" key="4">
    <source>
        <dbReference type="Proteomes" id="UP001221686"/>
    </source>
</evidence>
<evidence type="ECO:0000259" key="2">
    <source>
        <dbReference type="Pfam" id="PF13229"/>
    </source>
</evidence>
<dbReference type="Proteomes" id="UP001221686">
    <property type="component" value="Unassembled WGS sequence"/>
</dbReference>
<proteinExistence type="predicted"/>
<reference evidence="3 4" key="1">
    <citation type="submission" date="2022-11" db="EMBL/GenBank/DDBJ databases">
        <title>Minimal conservation of predation-associated metabolite biosynthetic gene clusters underscores biosynthetic potential of Myxococcota including descriptions for ten novel species: Archangium lansinium sp. nov., Myxococcus landrumus sp. nov., Nannocystis bai.</title>
        <authorList>
            <person name="Ahearne A."/>
            <person name="Stevens C."/>
            <person name="Dowd S."/>
        </authorList>
    </citation>
    <scope>NUCLEOTIDE SEQUENCE [LARGE SCALE GENOMIC DNA]</scope>
    <source>
        <strain evidence="3 4">BB15-2</strain>
    </source>
</reference>
<dbReference type="Pfam" id="PF13229">
    <property type="entry name" value="Beta_helix"/>
    <property type="match status" value="1"/>
</dbReference>
<evidence type="ECO:0000256" key="1">
    <source>
        <dbReference type="SAM" id="MobiDB-lite"/>
    </source>
</evidence>
<dbReference type="InterPro" id="IPR006626">
    <property type="entry name" value="PbH1"/>
</dbReference>
<sequence length="511" mass="53267">MRRTRSSLPLALTLAGCSVEIGQPTDTSTSEGSATTESQGESTTGTSTVDPTGAPTTSTASTSSTSTGTTEAATTDVPAETDGPVLPGCGDESHFATFKQPTTLIHVATDGADGPDCGGEATPCQTLAAAAAKATPGTGIRLLGETFGPDIFLTDLAGTEDAPIWIGGEPNGTRPLISGGGEGLHLSRVRHLVLHDLEITGATSNGINVDDGGDVDDPEATRFVAFERLYIHDIGQGGNQDCLKLSGVHDFWVLGSQFERCGAGGSGIDHVGCHRGLLVGNWFHDNGGNAIQTKGGSEDIEIRGNTMVDCGQRAVNMGGSTGFEFFRPPLTPDGVNAEARNIRVVSNVIEGGEVPLAFVGCVDCLAAHNTIIRPQQWLLRILQETVTDQQFTFAPASGGRFFNNLVLFDRAEISTHVNIGGDTAPETFSFASNLWFAADAPDQSSPAGDLPVVETDPLTGVDPLLVNLTDDYRLTPASPALGTGTPLPEVVADRDGLCWRDPPSRGAYELH</sequence>
<gene>
    <name evidence="3" type="ORF">POL25_23425</name>
</gene>
<dbReference type="InterPro" id="IPR039448">
    <property type="entry name" value="Beta_helix"/>
</dbReference>
<dbReference type="InterPro" id="IPR011050">
    <property type="entry name" value="Pectin_lyase_fold/virulence"/>
</dbReference>
<keyword evidence="4" id="KW-1185">Reference proteome</keyword>
<dbReference type="EMBL" id="JAQNDL010000002">
    <property type="protein sequence ID" value="MDC0719870.1"/>
    <property type="molecule type" value="Genomic_DNA"/>
</dbReference>
<organism evidence="3 4">
    <name type="scientific">Nannocystis bainbridge</name>
    <dbReference type="NCBI Taxonomy" id="2995303"/>
    <lineage>
        <taxon>Bacteria</taxon>
        <taxon>Pseudomonadati</taxon>
        <taxon>Myxococcota</taxon>
        <taxon>Polyangia</taxon>
        <taxon>Nannocystales</taxon>
        <taxon>Nannocystaceae</taxon>
        <taxon>Nannocystis</taxon>
    </lineage>
</organism>
<name>A0ABT5E391_9BACT</name>
<dbReference type="Gene3D" id="2.160.20.10">
    <property type="entry name" value="Single-stranded right-handed beta-helix, Pectin lyase-like"/>
    <property type="match status" value="1"/>
</dbReference>